<dbReference type="RefSeq" id="WP_377717992.1">
    <property type="nucleotide sequence ID" value="NZ_JBHSAM010000017.1"/>
</dbReference>
<dbReference type="InterPro" id="IPR011006">
    <property type="entry name" value="CheY-like_superfamily"/>
</dbReference>
<dbReference type="Gene3D" id="3.40.50.2300">
    <property type="match status" value="1"/>
</dbReference>
<evidence type="ECO:0000256" key="1">
    <source>
        <dbReference type="ARBA" id="ARBA00022801"/>
    </source>
</evidence>
<dbReference type="Proteomes" id="UP001595715">
    <property type="component" value="Unassembled WGS sequence"/>
</dbReference>
<protein>
    <submittedName>
        <fullName evidence="4">SpoIIE family protein phosphatase</fullName>
    </submittedName>
</protein>
<feature type="domain" description="Response regulatory" evidence="3">
    <location>
        <begin position="2"/>
        <end position="127"/>
    </location>
</feature>
<dbReference type="Gene3D" id="3.60.40.10">
    <property type="entry name" value="PPM-type phosphatase domain"/>
    <property type="match status" value="1"/>
</dbReference>
<name>A0ABV8K2J5_9BACL</name>
<gene>
    <name evidence="4" type="ORF">ACFOZ8_06440</name>
</gene>
<proteinExistence type="predicted"/>
<dbReference type="InterPro" id="IPR001932">
    <property type="entry name" value="PPM-type_phosphatase-like_dom"/>
</dbReference>
<dbReference type="SMART" id="SM00331">
    <property type="entry name" value="PP2C_SIG"/>
    <property type="match status" value="1"/>
</dbReference>
<evidence type="ECO:0000313" key="4">
    <source>
        <dbReference type="EMBL" id="MFC4099295.1"/>
    </source>
</evidence>
<accession>A0ABV8K2J5</accession>
<keyword evidence="2" id="KW-0597">Phosphoprotein</keyword>
<evidence type="ECO:0000313" key="5">
    <source>
        <dbReference type="Proteomes" id="UP001595715"/>
    </source>
</evidence>
<dbReference type="PANTHER" id="PTHR43156:SF14">
    <property type="entry name" value="PHOSPHOSERINE PHOSPHATASE RSBP"/>
    <property type="match status" value="1"/>
</dbReference>
<reference evidence="5" key="1">
    <citation type="journal article" date="2019" name="Int. J. Syst. Evol. Microbiol.">
        <title>The Global Catalogue of Microorganisms (GCM) 10K type strain sequencing project: providing services to taxonomists for standard genome sequencing and annotation.</title>
        <authorList>
            <consortium name="The Broad Institute Genomics Platform"/>
            <consortium name="The Broad Institute Genome Sequencing Center for Infectious Disease"/>
            <person name="Wu L."/>
            <person name="Ma J."/>
        </authorList>
    </citation>
    <scope>NUCLEOTIDE SEQUENCE [LARGE SCALE GENOMIC DNA]</scope>
    <source>
        <strain evidence="5">IBRC-M 10987</strain>
    </source>
</reference>
<sequence length="377" mass="42420">MGILIVDDSPMMQHLFRDVLVREGYANVHTASSADEAFMFLGIHDEERPKKTTVQINLILLDIVMPGMDGIEACKIIKKHDTYKDTPIIFITASKSQIMDAFLAGGMDFIQKDFEQYELLARVKSALSLKREMNARIAREIKIRRELQLAKQVQKSVLSQPIVDGNIQIHGKYLESDEVSGDMFYWAQVSEDQYAILVLDVSGHGLSSALITMSVRSLLERTIRQEVEPERVFTELNEQMVQLFGGGKKLIYFTALYLLVDVKTKMIHYFNAGHPPGLVLSNDKVIDRLTTTTVPIGVKKNPPVKTGMLHYENQTRIILYTDGLVETPGVPVSVSINKLSDYVSLLRGQSNESFLEEVAVIKQNRSDDICIISILLS</sequence>
<dbReference type="Pfam" id="PF07228">
    <property type="entry name" value="SpoIIE"/>
    <property type="match status" value="1"/>
</dbReference>
<dbReference type="InterPro" id="IPR052016">
    <property type="entry name" value="Bact_Sigma-Reg"/>
</dbReference>
<dbReference type="SUPFAM" id="SSF52172">
    <property type="entry name" value="CheY-like"/>
    <property type="match status" value="1"/>
</dbReference>
<keyword evidence="5" id="KW-1185">Reference proteome</keyword>
<dbReference type="SUPFAM" id="SSF81606">
    <property type="entry name" value="PP2C-like"/>
    <property type="match status" value="1"/>
</dbReference>
<dbReference type="InterPro" id="IPR001789">
    <property type="entry name" value="Sig_transdc_resp-reg_receiver"/>
</dbReference>
<dbReference type="PROSITE" id="PS50110">
    <property type="entry name" value="RESPONSE_REGULATORY"/>
    <property type="match status" value="1"/>
</dbReference>
<organism evidence="4 5">
    <name type="scientific">Paenibacillus xanthanilyticus</name>
    <dbReference type="NCBI Taxonomy" id="1783531"/>
    <lineage>
        <taxon>Bacteria</taxon>
        <taxon>Bacillati</taxon>
        <taxon>Bacillota</taxon>
        <taxon>Bacilli</taxon>
        <taxon>Bacillales</taxon>
        <taxon>Paenibacillaceae</taxon>
        <taxon>Paenibacillus</taxon>
    </lineage>
</organism>
<evidence type="ECO:0000259" key="3">
    <source>
        <dbReference type="PROSITE" id="PS50110"/>
    </source>
</evidence>
<evidence type="ECO:0000256" key="2">
    <source>
        <dbReference type="PROSITE-ProRule" id="PRU00169"/>
    </source>
</evidence>
<dbReference type="EMBL" id="JBHSAM010000017">
    <property type="protein sequence ID" value="MFC4099295.1"/>
    <property type="molecule type" value="Genomic_DNA"/>
</dbReference>
<feature type="modified residue" description="4-aspartylphosphate" evidence="2">
    <location>
        <position position="62"/>
    </location>
</feature>
<dbReference type="Pfam" id="PF00072">
    <property type="entry name" value="Response_reg"/>
    <property type="match status" value="1"/>
</dbReference>
<dbReference type="PANTHER" id="PTHR43156">
    <property type="entry name" value="STAGE II SPORULATION PROTEIN E-RELATED"/>
    <property type="match status" value="1"/>
</dbReference>
<dbReference type="SMART" id="SM00448">
    <property type="entry name" value="REC"/>
    <property type="match status" value="1"/>
</dbReference>
<dbReference type="InterPro" id="IPR036457">
    <property type="entry name" value="PPM-type-like_dom_sf"/>
</dbReference>
<keyword evidence="1" id="KW-0378">Hydrolase</keyword>
<comment type="caution">
    <text evidence="4">The sequence shown here is derived from an EMBL/GenBank/DDBJ whole genome shotgun (WGS) entry which is preliminary data.</text>
</comment>